<feature type="binding site" evidence="5">
    <location>
        <begin position="89"/>
        <end position="92"/>
    </location>
    <ligand>
        <name>FAD</name>
        <dbReference type="ChEBI" id="CHEBI:57692"/>
    </ligand>
</feature>
<dbReference type="AlphaFoldDB" id="A0AAV2VIJ1"/>
<dbReference type="Pfam" id="PF05199">
    <property type="entry name" value="GMC_oxred_C"/>
    <property type="match status" value="1"/>
</dbReference>
<dbReference type="InterPro" id="IPR012132">
    <property type="entry name" value="GMC_OxRdtase"/>
</dbReference>
<comment type="similarity">
    <text evidence="2 6">Belongs to the GMC oxidoreductase family.</text>
</comment>
<protein>
    <submittedName>
        <fullName evidence="9">Choline dehydrogenase</fullName>
        <ecNumber evidence="9">1.1.99.1</ecNumber>
    </submittedName>
</protein>
<dbReference type="GO" id="GO:0050660">
    <property type="term" value="F:flavin adenine dinucleotide binding"/>
    <property type="evidence" value="ECO:0007669"/>
    <property type="project" value="InterPro"/>
</dbReference>
<feature type="domain" description="Glucose-methanol-choline oxidoreductase N-terminal" evidence="8">
    <location>
        <begin position="252"/>
        <end position="266"/>
    </location>
</feature>
<comment type="caution">
    <text evidence="9">The sequence shown here is derived from an EMBL/GenBank/DDBJ whole genome shotgun (WGS) entry which is preliminary data.</text>
</comment>
<dbReference type="RefSeq" id="WP_022610297.1">
    <property type="nucleotide sequence ID" value="NZ_LK391965.1"/>
</dbReference>
<dbReference type="GO" id="GO:0008812">
    <property type="term" value="F:choline dehydrogenase activity"/>
    <property type="evidence" value="ECO:0007669"/>
    <property type="project" value="UniProtKB-EC"/>
</dbReference>
<dbReference type="PROSITE" id="PS00623">
    <property type="entry name" value="GMC_OXRED_1"/>
    <property type="match status" value="1"/>
</dbReference>
<dbReference type="InterPro" id="IPR036188">
    <property type="entry name" value="FAD/NAD-bd_sf"/>
</dbReference>
<gene>
    <name evidence="9" type="ORF">VIBNISOn1_1120007</name>
</gene>
<dbReference type="PANTHER" id="PTHR11552:SF147">
    <property type="entry name" value="CHOLINE DEHYDROGENASE, MITOCHONDRIAL"/>
    <property type="match status" value="1"/>
</dbReference>
<dbReference type="PROSITE" id="PS00624">
    <property type="entry name" value="GMC_OXRED_2"/>
    <property type="match status" value="1"/>
</dbReference>
<dbReference type="Gene3D" id="3.50.50.60">
    <property type="entry name" value="FAD/NAD(P)-binding domain"/>
    <property type="match status" value="1"/>
</dbReference>
<evidence type="ECO:0000259" key="7">
    <source>
        <dbReference type="PROSITE" id="PS00623"/>
    </source>
</evidence>
<proteinExistence type="inferred from homology"/>
<feature type="binding site" evidence="5">
    <location>
        <position position="81"/>
    </location>
    <ligand>
        <name>FAD</name>
        <dbReference type="ChEBI" id="CHEBI:57692"/>
    </ligand>
</feature>
<comment type="cofactor">
    <cofactor evidence="1 5">
        <name>FAD</name>
        <dbReference type="ChEBI" id="CHEBI:57692"/>
    </cofactor>
</comment>
<keyword evidence="9" id="KW-0560">Oxidoreductase</keyword>
<sequence>MTDYIIVGGGSSACVAANRLVKKYGAGVLMLEAGYADNHPLFSMPAGFIKMLSGSRYLTFHHTKPQYQLGQRVHDIPQGNVLGGGSTVNAMVYMRGCEEDYQSWHQAVEGDGWSYQDVLPYYVQQEGNQRLNSELHRVNGPLKVSDPVHICDMSYLYLQTMQAMDVPLTQDFNSGNQFGTGLMQTTTYKGRRCSASKAFLSEIKHEKKFELRLGAKVTRILFLDNTAIGVEYQHKGQTYTVKANKEVLLAAGALVTPQLLMLSGIGDKHHLADHQIDLIQHLPGVGQNLQDHHEVPVVVSTKEKLGYFGEDRGLKMIKNGLQFLLLGNGPVSSNGCEACSFINPIEPEARPTIQHYCVPTVYLDRDVMGIAPTHGATFNACVIQPKSRGSVRLASNHHQDKPVVDSNYLSHPDDMALQIAGFKYSREILNAPPLCDVVKEEIFPGPNCVSDEDIEAHCKRTVKTNYHPVGTCKMGVETDEFAVVDSHLRVFGVKNLRVIDASIMPTIISANTNAPAMMIADYAIDRMMNEQARSSS</sequence>
<evidence type="ECO:0000256" key="5">
    <source>
        <dbReference type="PIRSR" id="PIRSR000137-2"/>
    </source>
</evidence>
<evidence type="ECO:0000256" key="2">
    <source>
        <dbReference type="ARBA" id="ARBA00010790"/>
    </source>
</evidence>
<evidence type="ECO:0000256" key="6">
    <source>
        <dbReference type="RuleBase" id="RU003968"/>
    </source>
</evidence>
<reference evidence="9 10" key="1">
    <citation type="journal article" date="2013" name="ISME J.">
        <title>Comparative genomics of pathogenic lineages of Vibrio nigripulchritudo identifies virulence-associated traits.</title>
        <authorList>
            <person name="Goudenege D."/>
            <person name="Labreuche Y."/>
            <person name="Krin E."/>
            <person name="Ansquer D."/>
            <person name="Mangenot S."/>
            <person name="Calteau A."/>
            <person name="Medigue C."/>
            <person name="Mazel D."/>
            <person name="Polz M.F."/>
            <person name="Le Roux F."/>
        </authorList>
    </citation>
    <scope>NUCLEOTIDE SEQUENCE [LARGE SCALE GENOMIC DNA]</scope>
    <source>
        <strain evidence="9 10">SOn1</strain>
    </source>
</reference>
<dbReference type="Gene3D" id="3.30.560.10">
    <property type="entry name" value="Glucose Oxidase, domain 3"/>
    <property type="match status" value="1"/>
</dbReference>
<dbReference type="EMBL" id="CAOF01000016">
    <property type="protein sequence ID" value="CCO44458.1"/>
    <property type="molecule type" value="Genomic_DNA"/>
</dbReference>
<dbReference type="PANTHER" id="PTHR11552">
    <property type="entry name" value="GLUCOSE-METHANOL-CHOLINE GMC OXIDOREDUCTASE"/>
    <property type="match status" value="1"/>
</dbReference>
<organism evidence="9 10">
    <name type="scientific">Vibrio nigripulchritudo SOn1</name>
    <dbReference type="NCBI Taxonomy" id="1238450"/>
    <lineage>
        <taxon>Bacteria</taxon>
        <taxon>Pseudomonadati</taxon>
        <taxon>Pseudomonadota</taxon>
        <taxon>Gammaproteobacteria</taxon>
        <taxon>Vibrionales</taxon>
        <taxon>Vibrionaceae</taxon>
        <taxon>Vibrio</taxon>
    </lineage>
</organism>
<keyword evidence="3 6" id="KW-0285">Flavoprotein</keyword>
<keyword evidence="4 5" id="KW-0274">FAD</keyword>
<evidence type="ECO:0000259" key="8">
    <source>
        <dbReference type="PROSITE" id="PS00624"/>
    </source>
</evidence>
<dbReference type="Pfam" id="PF00732">
    <property type="entry name" value="GMC_oxred_N"/>
    <property type="match status" value="1"/>
</dbReference>
<dbReference type="Proteomes" id="UP000018211">
    <property type="component" value="Unassembled WGS sequence"/>
</dbReference>
<feature type="binding site" evidence="5">
    <location>
        <position position="217"/>
    </location>
    <ligand>
        <name>FAD</name>
        <dbReference type="ChEBI" id="CHEBI:57692"/>
    </ligand>
</feature>
<evidence type="ECO:0000313" key="10">
    <source>
        <dbReference type="Proteomes" id="UP000018211"/>
    </source>
</evidence>
<dbReference type="EC" id="1.1.99.1" evidence="9"/>
<dbReference type="SUPFAM" id="SSF54373">
    <property type="entry name" value="FAD-linked reductases, C-terminal domain"/>
    <property type="match status" value="1"/>
</dbReference>
<accession>A0AAV2VIJ1</accession>
<evidence type="ECO:0000256" key="1">
    <source>
        <dbReference type="ARBA" id="ARBA00001974"/>
    </source>
</evidence>
<dbReference type="InterPro" id="IPR000172">
    <property type="entry name" value="GMC_OxRdtase_N"/>
</dbReference>
<dbReference type="PIRSF" id="PIRSF000137">
    <property type="entry name" value="Alcohol_oxidase"/>
    <property type="match status" value="1"/>
</dbReference>
<feature type="domain" description="Glucose-methanol-choline oxidoreductase N-terminal" evidence="7">
    <location>
        <begin position="79"/>
        <end position="102"/>
    </location>
</feature>
<evidence type="ECO:0000256" key="3">
    <source>
        <dbReference type="ARBA" id="ARBA00022630"/>
    </source>
</evidence>
<evidence type="ECO:0000256" key="4">
    <source>
        <dbReference type="ARBA" id="ARBA00022827"/>
    </source>
</evidence>
<name>A0AAV2VIJ1_9VIBR</name>
<dbReference type="InterPro" id="IPR007867">
    <property type="entry name" value="GMC_OxRtase_C"/>
</dbReference>
<dbReference type="SUPFAM" id="SSF51905">
    <property type="entry name" value="FAD/NAD(P)-binding domain"/>
    <property type="match status" value="1"/>
</dbReference>
<evidence type="ECO:0000313" key="9">
    <source>
        <dbReference type="EMBL" id="CCO44458.1"/>
    </source>
</evidence>